<comment type="caution">
    <text evidence="3">The sequence shown here is derived from an EMBL/GenBank/DDBJ whole genome shotgun (WGS) entry which is preliminary data.</text>
</comment>
<gene>
    <name evidence="3" type="ORF">LWI29_013417</name>
</gene>
<protein>
    <submittedName>
        <fullName evidence="3">Uncharacterized protein</fullName>
    </submittedName>
</protein>
<evidence type="ECO:0000256" key="2">
    <source>
        <dbReference type="SAM" id="MobiDB-lite"/>
    </source>
</evidence>
<evidence type="ECO:0000313" key="3">
    <source>
        <dbReference type="EMBL" id="KAK0589377.1"/>
    </source>
</evidence>
<feature type="region of interest" description="Disordered" evidence="2">
    <location>
        <begin position="43"/>
        <end position="97"/>
    </location>
</feature>
<evidence type="ECO:0000256" key="1">
    <source>
        <dbReference type="SAM" id="Coils"/>
    </source>
</evidence>
<dbReference type="Proteomes" id="UP001168877">
    <property type="component" value="Unassembled WGS sequence"/>
</dbReference>
<feature type="region of interest" description="Disordered" evidence="2">
    <location>
        <begin position="296"/>
        <end position="333"/>
    </location>
</feature>
<accession>A0AA39VR35</accession>
<organism evidence="3 4">
    <name type="scientific">Acer saccharum</name>
    <name type="common">Sugar maple</name>
    <dbReference type="NCBI Taxonomy" id="4024"/>
    <lineage>
        <taxon>Eukaryota</taxon>
        <taxon>Viridiplantae</taxon>
        <taxon>Streptophyta</taxon>
        <taxon>Embryophyta</taxon>
        <taxon>Tracheophyta</taxon>
        <taxon>Spermatophyta</taxon>
        <taxon>Magnoliopsida</taxon>
        <taxon>eudicotyledons</taxon>
        <taxon>Gunneridae</taxon>
        <taxon>Pentapetalae</taxon>
        <taxon>rosids</taxon>
        <taxon>malvids</taxon>
        <taxon>Sapindales</taxon>
        <taxon>Sapindaceae</taxon>
        <taxon>Hippocastanoideae</taxon>
        <taxon>Acereae</taxon>
        <taxon>Acer</taxon>
    </lineage>
</organism>
<proteinExistence type="predicted"/>
<keyword evidence="1" id="KW-0175">Coiled coil</keyword>
<dbReference type="EMBL" id="JAUESC010000381">
    <property type="protein sequence ID" value="KAK0589377.1"/>
    <property type="molecule type" value="Genomic_DNA"/>
</dbReference>
<dbReference type="AlphaFoldDB" id="A0AA39VR35"/>
<reference evidence="3" key="1">
    <citation type="journal article" date="2022" name="Plant J.">
        <title>Strategies of tolerance reflected in two North American maple genomes.</title>
        <authorList>
            <person name="McEvoy S.L."/>
            <person name="Sezen U.U."/>
            <person name="Trouern-Trend A."/>
            <person name="McMahon S.M."/>
            <person name="Schaberg P.G."/>
            <person name="Yang J."/>
            <person name="Wegrzyn J.L."/>
            <person name="Swenson N.G."/>
        </authorList>
    </citation>
    <scope>NUCLEOTIDE SEQUENCE</scope>
    <source>
        <strain evidence="3">NS2018</strain>
    </source>
</reference>
<keyword evidence="4" id="KW-1185">Reference proteome</keyword>
<feature type="compositionally biased region" description="Low complexity" evidence="2">
    <location>
        <begin position="296"/>
        <end position="311"/>
    </location>
</feature>
<evidence type="ECO:0000313" key="4">
    <source>
        <dbReference type="Proteomes" id="UP001168877"/>
    </source>
</evidence>
<feature type="compositionally biased region" description="Basic and acidic residues" evidence="2">
    <location>
        <begin position="50"/>
        <end position="59"/>
    </location>
</feature>
<reference evidence="3" key="2">
    <citation type="submission" date="2023-06" db="EMBL/GenBank/DDBJ databases">
        <authorList>
            <person name="Swenson N.G."/>
            <person name="Wegrzyn J.L."/>
            <person name="Mcevoy S.L."/>
        </authorList>
    </citation>
    <scope>NUCLEOTIDE SEQUENCE</scope>
    <source>
        <strain evidence="3">NS2018</strain>
        <tissue evidence="3">Leaf</tissue>
    </source>
</reference>
<sequence>MIFLSPITDTERRFAVTSMSNTKMYLPDKVNTMQRIRDDLAKKRAAKKNQMVDKSKEDAPTVPEHIYTSSPEHNLGRKRQRKDSTVDPGRKVGPSSKKKVVEAFEPDSSMILLSFRILSFGEPTGFLEKSSEFLLSADEEILKKKRTEDVFDTSDLSAFQALQAQLYLRDRYKLVSDKCAKFKKANDTLRADKAKVDASLKDLEQKVSVLENNLKGMEEERDRYREESTKAKAIVVEKECLVTNLEDQLTSIASVAICKARAELFKEYLSGEHINWNCAEMQEVIDTCEEMLRLEGSSPEEGAGEMEAAGGEVDKTLNDTTSPNDYVANPPAN</sequence>
<name>A0AA39VR35_ACESA</name>
<feature type="coiled-coil region" evidence="1">
    <location>
        <begin position="186"/>
        <end position="234"/>
    </location>
</feature>